<accession>A0A7R9HH99</accession>
<reference evidence="1" key="1">
    <citation type="submission" date="2020-11" db="EMBL/GenBank/DDBJ databases">
        <authorList>
            <person name="Tran Van P."/>
        </authorList>
    </citation>
    <scope>NUCLEOTIDE SEQUENCE</scope>
</reference>
<proteinExistence type="predicted"/>
<evidence type="ECO:0000313" key="1">
    <source>
        <dbReference type="EMBL" id="CAD7422000.1"/>
    </source>
</evidence>
<sequence length="252" mass="27943">MSLCFRNYAKRLKSSPSDESNTLALIDGSDSDCCIVSEHESETDKLSLQTTKTLLVRHIRRCFKMIPAPGIAEVLLNQELFLSPQSSLLKQGGNPSDLSDVPPAVLYLWNRVLKALSGSVFPFLLERLILESNNLNKSVCYRNMAALWTRHLCLAVSKVQRVLDLVDNSDTDSVERVKLSSTVSMRVDTTLAKQSPKGILQQLLSKVEEDSPQFKNVVSLSLDISLSRASVAELVKLAILRPSATTPIFINR</sequence>
<dbReference type="AlphaFoldDB" id="A0A7R9HH99"/>
<dbReference type="EMBL" id="OD074513">
    <property type="protein sequence ID" value="CAD7422000.1"/>
    <property type="molecule type" value="Genomic_DNA"/>
</dbReference>
<organism evidence="1">
    <name type="scientific">Timema poppense</name>
    <name type="common">Walking stick</name>
    <dbReference type="NCBI Taxonomy" id="170557"/>
    <lineage>
        <taxon>Eukaryota</taxon>
        <taxon>Metazoa</taxon>
        <taxon>Ecdysozoa</taxon>
        <taxon>Arthropoda</taxon>
        <taxon>Hexapoda</taxon>
        <taxon>Insecta</taxon>
        <taxon>Pterygota</taxon>
        <taxon>Neoptera</taxon>
        <taxon>Polyneoptera</taxon>
        <taxon>Phasmatodea</taxon>
        <taxon>Timematodea</taxon>
        <taxon>Timematoidea</taxon>
        <taxon>Timematidae</taxon>
        <taxon>Timema</taxon>
    </lineage>
</organism>
<protein>
    <submittedName>
        <fullName evidence="1">Uncharacterized protein</fullName>
    </submittedName>
</protein>
<name>A0A7R9HH99_TIMPO</name>
<gene>
    <name evidence="1" type="ORF">TPSB3V08_LOCUS15415</name>
</gene>